<dbReference type="RefSeq" id="WP_013330410.1">
    <property type="nucleotide sequence ID" value="NC_014507.1"/>
</dbReference>
<dbReference type="OrthoDB" id="373648at2157"/>
<proteinExistence type="predicted"/>
<accession>E1REJ4</accession>
<reference evidence="1 2" key="1">
    <citation type="journal article" date="2010" name="Stand. Genomic Sci.">
        <title>Complete genome sequence of Methanoplanus petrolearius type strain (SEBR 4847).</title>
        <authorList>
            <person name="Brambilla E."/>
            <person name="Djao O.D."/>
            <person name="Daligault H."/>
            <person name="Lapidus A."/>
            <person name="Lucas S."/>
            <person name="Hammon N."/>
            <person name="Nolan M."/>
            <person name="Tice H."/>
            <person name="Cheng J.F."/>
            <person name="Han C."/>
            <person name="Tapia R."/>
            <person name="Goodwin L."/>
            <person name="Pitluck S."/>
            <person name="Liolios K."/>
            <person name="Ivanova N."/>
            <person name="Mavromatis K."/>
            <person name="Mikhailova N."/>
            <person name="Pati A."/>
            <person name="Chen A."/>
            <person name="Palaniappan K."/>
            <person name="Land M."/>
            <person name="Hauser L."/>
            <person name="Chang Y.J."/>
            <person name="Jeffries C.D."/>
            <person name="Rohde M."/>
            <person name="Spring S."/>
            <person name="Sikorski J."/>
            <person name="Goker M."/>
            <person name="Woyke T."/>
            <person name="Bristow J."/>
            <person name="Eisen J.A."/>
            <person name="Markowitz V."/>
            <person name="Hugenholtz P."/>
            <person name="Kyrpides N.C."/>
            <person name="Klenk H.P."/>
        </authorList>
    </citation>
    <scope>NUCLEOTIDE SEQUENCE [LARGE SCALE GENOMIC DNA]</scope>
    <source>
        <strain evidence="2">DSM 11571 / OCM 486 / SEBR 4847</strain>
    </source>
</reference>
<dbReference type="EMBL" id="CP002117">
    <property type="protein sequence ID" value="ADN37237.1"/>
    <property type="molecule type" value="Genomic_DNA"/>
</dbReference>
<evidence type="ECO:0000313" key="1">
    <source>
        <dbReference type="EMBL" id="ADN37237.1"/>
    </source>
</evidence>
<sequence length="123" mass="13995">MPPVRLNAVKFQKAIIDRDILVRYLVVIDWPNERLGDIVKVSPTSEFNKYIAQMLNTYINKNQIPDMEVAPAIMNMADDYLTGNDIVLKAGDYYALQTHFRNMKKTTSRTTAATATRKKTAAK</sequence>
<organism evidence="1 2">
    <name type="scientific">Methanolacinia petrolearia (strain DSM 11571 / OCM 486 / SEBR 4847)</name>
    <name type="common">Methanoplanus petrolearius</name>
    <dbReference type="NCBI Taxonomy" id="679926"/>
    <lineage>
        <taxon>Archaea</taxon>
        <taxon>Methanobacteriati</taxon>
        <taxon>Methanobacteriota</taxon>
        <taxon>Stenosarchaea group</taxon>
        <taxon>Methanomicrobia</taxon>
        <taxon>Methanomicrobiales</taxon>
        <taxon>Methanomicrobiaceae</taxon>
        <taxon>Methanolacinia</taxon>
    </lineage>
</organism>
<protein>
    <submittedName>
        <fullName evidence="1">Uncharacterized protein</fullName>
    </submittedName>
</protein>
<keyword evidence="2" id="KW-1185">Reference proteome</keyword>
<evidence type="ECO:0000313" key="2">
    <source>
        <dbReference type="Proteomes" id="UP000006565"/>
    </source>
</evidence>
<dbReference type="AlphaFoldDB" id="E1REJ4"/>
<name>E1REJ4_METP4</name>
<dbReference type="GeneID" id="9744986"/>
<gene>
    <name evidence="1" type="ordered locus">Mpet_2493</name>
</gene>
<dbReference type="Proteomes" id="UP000006565">
    <property type="component" value="Chromosome"/>
</dbReference>
<dbReference type="KEGG" id="mpi:Mpet_2493"/>
<dbReference type="STRING" id="679926.Mpet_2493"/>
<dbReference type="HOGENOM" id="CLU_1850627_0_0_2"/>